<dbReference type="Proteomes" id="UP000000270">
    <property type="component" value="Chromosome"/>
</dbReference>
<name>A8IBX0_AZOC5</name>
<dbReference type="HOGENOM" id="CLU_1755106_0_0_5"/>
<evidence type="ECO:0000313" key="2">
    <source>
        <dbReference type="EMBL" id="BAF89128.1"/>
    </source>
</evidence>
<evidence type="ECO:0000256" key="1">
    <source>
        <dbReference type="SAM" id="Phobius"/>
    </source>
</evidence>
<dbReference type="KEGG" id="azc:AZC_3130"/>
<dbReference type="eggNOG" id="ENOG50302F6">
    <property type="taxonomic scope" value="Bacteria"/>
</dbReference>
<reference evidence="2 3" key="4">
    <citation type="journal article" date="2009" name="Appl. Environ. Microbiol.">
        <title>Comparative genome-wide transcriptional profiling of Azorhizobium caulinodans ORS571 grown under free-living and symbiotic conditions.</title>
        <authorList>
            <person name="Tsukada S."/>
            <person name="Aono T."/>
            <person name="Akiba N."/>
            <person name="Lee KB."/>
            <person name="Liu CT."/>
            <person name="Toyazaki H."/>
            <person name="Oyaizu H."/>
        </authorList>
    </citation>
    <scope>NUCLEOTIDE SEQUENCE [LARGE SCALE GENOMIC DNA]</scope>
    <source>
        <strain evidence="3">ATCC 43989 / DSM 5975 / JCM 20966 / LMG 6465 / NBRC 14845 / NCIMB 13405 / ORS 571</strain>
    </source>
</reference>
<accession>A8IBX0</accession>
<keyword evidence="1" id="KW-0472">Membrane</keyword>
<keyword evidence="1" id="KW-0812">Transmembrane</keyword>
<dbReference type="EMBL" id="AP009384">
    <property type="protein sequence ID" value="BAF89128.1"/>
    <property type="molecule type" value="Genomic_DNA"/>
</dbReference>
<gene>
    <name evidence="2" type="ordered locus">AZC_3130</name>
</gene>
<feature type="transmembrane region" description="Helical" evidence="1">
    <location>
        <begin position="109"/>
        <end position="128"/>
    </location>
</feature>
<organism evidence="2 3">
    <name type="scientific">Azorhizobium caulinodans (strain ATCC 43989 / DSM 5975 / JCM 20966 / LMG 6465 / NBRC 14845 / NCIMB 13405 / ORS 571)</name>
    <dbReference type="NCBI Taxonomy" id="438753"/>
    <lineage>
        <taxon>Bacteria</taxon>
        <taxon>Pseudomonadati</taxon>
        <taxon>Pseudomonadota</taxon>
        <taxon>Alphaproteobacteria</taxon>
        <taxon>Hyphomicrobiales</taxon>
        <taxon>Xanthobacteraceae</taxon>
        <taxon>Azorhizobium</taxon>
    </lineage>
</organism>
<reference evidence="2 3" key="3">
    <citation type="journal article" date="2008" name="BMC Genomics">
        <title>The genome of the versatile nitrogen fixer Azorhizobium caulinodans ORS571.</title>
        <authorList>
            <person name="Lee KB."/>
            <person name="Backer P.D."/>
            <person name="Aono T."/>
            <person name="Liu CT."/>
            <person name="Suzuki S."/>
            <person name="Suzuki T."/>
            <person name="Kaneko T."/>
            <person name="Yamada M."/>
            <person name="Tabata S."/>
            <person name="Kupfer D.M."/>
            <person name="Najar F.Z."/>
            <person name="Wiley G.B."/>
            <person name="Roe B."/>
            <person name="Binnewies T.T."/>
            <person name="Ussery D.W."/>
            <person name="D'Haeze W."/>
            <person name="Herder J.D."/>
            <person name="Gevers D."/>
            <person name="Vereecke D."/>
            <person name="Holsters M."/>
            <person name="Oyaizu H."/>
        </authorList>
    </citation>
    <scope>NUCLEOTIDE SEQUENCE [LARGE SCALE GENOMIC DNA]</scope>
    <source>
        <strain evidence="3">ATCC 43989 / DSM 5975 / JCM 20966 / LMG 6465 / NBRC 14845 / NCIMB 13405 / ORS 571</strain>
    </source>
</reference>
<dbReference type="AlphaFoldDB" id="A8IBX0"/>
<proteinExistence type="predicted"/>
<protein>
    <submittedName>
        <fullName evidence="2">Uncharacterized protein</fullName>
    </submittedName>
</protein>
<sequence>MGNRFAGLVRCSVDPSPDCAIVSAGRPSVRGTMMMSQRHAFELQELGPSAADPQVLARAVKKHQIGGVVAQIALTIVLMLAICAVTLVLSLDRAAAASLETTEGTAVSMSMTAVFTVFGLAAAFLLLPRREPNPVPVRIKARRTLRRD</sequence>
<feature type="transmembrane region" description="Helical" evidence="1">
    <location>
        <begin position="68"/>
        <end position="89"/>
    </location>
</feature>
<reference evidence="2 3" key="1">
    <citation type="journal article" date="2007" name="Appl. Environ. Microbiol.">
        <title>Rhizobial factors required for stem nodule maturation and maintenance in Sesbania rostrata-Azorhizobium caulinodans ORS571 symbiosis.</title>
        <authorList>
            <person name="Suzuki S."/>
            <person name="Aono T."/>
            <person name="Lee KB."/>
            <person name="Suzuki T."/>
            <person name="Liu CT."/>
            <person name="Miwa H."/>
            <person name="Wakao S."/>
            <person name="Iki T."/>
            <person name="Oyaizu H."/>
        </authorList>
    </citation>
    <scope>NUCLEOTIDE SEQUENCE [LARGE SCALE GENOMIC DNA]</scope>
    <source>
        <strain evidence="3">ATCC 43989 / DSM 5975 / JCM 20966 / LMG 6465 / NBRC 14845 / NCIMB 13405 / ORS 571</strain>
    </source>
</reference>
<keyword evidence="1" id="KW-1133">Transmembrane helix</keyword>
<reference evidence="3" key="2">
    <citation type="submission" date="2007-04" db="EMBL/GenBank/DDBJ databases">
        <title>Complete genome sequence of the nitrogen-fixing bacterium Azorhizobium caulinodans ORS571.</title>
        <authorList>
            <person name="Lee K.B."/>
            <person name="Backer P.D."/>
            <person name="Aono T."/>
            <person name="Liu C.T."/>
            <person name="Suzuki S."/>
            <person name="Suzuki T."/>
            <person name="Kaneko T."/>
            <person name="Yamada M."/>
            <person name="Tabata S."/>
            <person name="Kupfer D.M."/>
            <person name="Najar F.Z."/>
            <person name="Wiley G.B."/>
            <person name="Roe B."/>
            <person name="Binnewies T."/>
            <person name="Ussery D."/>
            <person name="Vereecke D."/>
            <person name="Gevers D."/>
            <person name="Holsters M."/>
            <person name="Oyaizu H."/>
        </authorList>
    </citation>
    <scope>NUCLEOTIDE SEQUENCE [LARGE SCALE GENOMIC DNA]</scope>
    <source>
        <strain evidence="3">ATCC 43989 / DSM 5975 / JCM 20966 / LMG 6465 / NBRC 14845 / NCIMB 13405 / ORS 571</strain>
    </source>
</reference>
<evidence type="ECO:0000313" key="3">
    <source>
        <dbReference type="Proteomes" id="UP000000270"/>
    </source>
</evidence>
<reference evidence="2 3" key="6">
    <citation type="journal article" date="2011" name="Appl. Environ. Microbiol.">
        <title>Involvement of the azorhizobial chromosome partition gene (parA) in the onset of bacteroid differentiation during Sesbania rostrata stem nodule development.</title>
        <authorList>
            <person name="Liu CT."/>
            <person name="Lee KB."/>
            <person name="Wang YS."/>
            <person name="Peng MH."/>
            <person name="Lee KT."/>
            <person name="Suzuki S."/>
            <person name="Suzuki T."/>
            <person name="Oyaizu H."/>
        </authorList>
    </citation>
    <scope>NUCLEOTIDE SEQUENCE [LARGE SCALE GENOMIC DNA]</scope>
    <source>
        <strain evidence="3">ATCC 43989 / DSM 5975 / JCM 20966 / LMG 6465 / NBRC 14845 / NCIMB 13405 / ORS 571</strain>
    </source>
</reference>
<keyword evidence="3" id="KW-1185">Reference proteome</keyword>
<reference evidence="2 3" key="5">
    <citation type="journal article" date="2010" name="Appl. Environ. Microbiol.">
        <title>phrR-like gene praR of Azorhizobium caulinodans ORS571 is essential for symbiosis with Sesbania rostrata and is involved in expression of reb genes.</title>
        <authorList>
            <person name="Akiba N."/>
            <person name="Aono T."/>
            <person name="Toyazaki H."/>
            <person name="Sato S."/>
            <person name="Oyaizu H."/>
        </authorList>
    </citation>
    <scope>NUCLEOTIDE SEQUENCE [LARGE SCALE GENOMIC DNA]</scope>
    <source>
        <strain evidence="3">ATCC 43989 / DSM 5975 / JCM 20966 / LMG 6465 / NBRC 14845 / NCIMB 13405 / ORS 571</strain>
    </source>
</reference>